<proteinExistence type="predicted"/>
<dbReference type="RefSeq" id="XP_040787483.1">
    <property type="nucleotide sequence ID" value="XM_040931819.1"/>
</dbReference>
<name>A0A9P4GG34_9PLEO</name>
<gene>
    <name evidence="1" type="ORF">K460DRAFT_354785</name>
</gene>
<dbReference type="EMBL" id="ML976616">
    <property type="protein sequence ID" value="KAF1844920.1"/>
    <property type="molecule type" value="Genomic_DNA"/>
</dbReference>
<accession>A0A9P4GG34</accession>
<comment type="caution">
    <text evidence="1">The sequence shown here is derived from an EMBL/GenBank/DDBJ whole genome shotgun (WGS) entry which is preliminary data.</text>
</comment>
<sequence length="221" mass="25043">MALPAPETLDLLSWCEVHDHNRNTYTLLGPYFDYHGPFLDRGPPVLREDFKKFCRRYPIEDAVVHKCATELYTRPESNHGIKMNDQVLFTLDFRAEHNPQVADFLKQLTQPRFESLWVVRVRAIPQIEAGDLSLEDVFGKFVEYGEMKCAASGPFETFLTDQEAVARATELINKGDCPGKRVFHLKHINGSRVGGIMDLTTGLESLVAITQLIVGGQHALW</sequence>
<keyword evidence="2" id="KW-1185">Reference proteome</keyword>
<reference evidence="1" key="1">
    <citation type="submission" date="2020-01" db="EMBL/GenBank/DDBJ databases">
        <authorList>
            <consortium name="DOE Joint Genome Institute"/>
            <person name="Haridas S."/>
            <person name="Albert R."/>
            <person name="Binder M."/>
            <person name="Bloem J."/>
            <person name="Labutti K."/>
            <person name="Salamov A."/>
            <person name="Andreopoulos B."/>
            <person name="Baker S.E."/>
            <person name="Barry K."/>
            <person name="Bills G."/>
            <person name="Bluhm B.H."/>
            <person name="Cannon C."/>
            <person name="Castanera R."/>
            <person name="Culley D.E."/>
            <person name="Daum C."/>
            <person name="Ezra D."/>
            <person name="Gonzalez J.B."/>
            <person name="Henrissat B."/>
            <person name="Kuo A."/>
            <person name="Liang C."/>
            <person name="Lipzen A."/>
            <person name="Lutzoni F."/>
            <person name="Magnuson J."/>
            <person name="Mondo S."/>
            <person name="Nolan M."/>
            <person name="Ohm R."/>
            <person name="Pangilinan J."/>
            <person name="Park H.-J."/>
            <person name="Ramirez L."/>
            <person name="Alfaro M."/>
            <person name="Sun H."/>
            <person name="Tritt A."/>
            <person name="Yoshinaga Y."/>
            <person name="Zwiers L.-H."/>
            <person name="Turgeon B.G."/>
            <person name="Goodwin S.B."/>
            <person name="Spatafora J.W."/>
            <person name="Crous P.W."/>
            <person name="Grigoriev I.V."/>
        </authorList>
    </citation>
    <scope>NUCLEOTIDE SEQUENCE</scope>
    <source>
        <strain evidence="1">CBS 394.84</strain>
    </source>
</reference>
<dbReference type="GeneID" id="63849071"/>
<organism evidence="1 2">
    <name type="scientific">Cucurbitaria berberidis CBS 394.84</name>
    <dbReference type="NCBI Taxonomy" id="1168544"/>
    <lineage>
        <taxon>Eukaryota</taxon>
        <taxon>Fungi</taxon>
        <taxon>Dikarya</taxon>
        <taxon>Ascomycota</taxon>
        <taxon>Pezizomycotina</taxon>
        <taxon>Dothideomycetes</taxon>
        <taxon>Pleosporomycetidae</taxon>
        <taxon>Pleosporales</taxon>
        <taxon>Pleosporineae</taxon>
        <taxon>Cucurbitariaceae</taxon>
        <taxon>Cucurbitaria</taxon>
    </lineage>
</organism>
<evidence type="ECO:0000313" key="2">
    <source>
        <dbReference type="Proteomes" id="UP000800039"/>
    </source>
</evidence>
<protein>
    <submittedName>
        <fullName evidence="1">Uncharacterized protein</fullName>
    </submittedName>
</protein>
<dbReference type="AlphaFoldDB" id="A0A9P4GG34"/>
<evidence type="ECO:0000313" key="1">
    <source>
        <dbReference type="EMBL" id="KAF1844920.1"/>
    </source>
</evidence>
<dbReference type="Proteomes" id="UP000800039">
    <property type="component" value="Unassembled WGS sequence"/>
</dbReference>